<dbReference type="EMBL" id="JAGGJX010000004">
    <property type="protein sequence ID" value="MBP1855714.1"/>
    <property type="molecule type" value="Genomic_DNA"/>
</dbReference>
<keyword evidence="2" id="KW-1185">Reference proteome</keyword>
<dbReference type="Proteomes" id="UP000767291">
    <property type="component" value="Unassembled WGS sequence"/>
</dbReference>
<organism evidence="1 2">
    <name type="scientific">Metaclostridioides mangenotii</name>
    <dbReference type="NCBI Taxonomy" id="1540"/>
    <lineage>
        <taxon>Bacteria</taxon>
        <taxon>Bacillati</taxon>
        <taxon>Bacillota</taxon>
        <taxon>Clostridia</taxon>
        <taxon>Peptostreptococcales</taxon>
        <taxon>Peptostreptococcaceae</taxon>
        <taxon>Metaclostridioides</taxon>
    </lineage>
</organism>
<reference evidence="1 2" key="1">
    <citation type="submission" date="2021-03" db="EMBL/GenBank/DDBJ databases">
        <title>Genomic Encyclopedia of Type Strains, Phase IV (KMG-IV): sequencing the most valuable type-strain genomes for metagenomic binning, comparative biology and taxonomic classification.</title>
        <authorList>
            <person name="Goeker M."/>
        </authorList>
    </citation>
    <scope>NUCLEOTIDE SEQUENCE [LARGE SCALE GENOMIC DNA]</scope>
    <source>
        <strain evidence="1 2">DSM 1289</strain>
    </source>
</reference>
<name>A0ABS4ECS4_9FIRM</name>
<gene>
    <name evidence="1" type="ORF">J2Z43_002112</name>
</gene>
<protein>
    <submittedName>
        <fullName evidence="1">Uncharacterized protein</fullName>
    </submittedName>
</protein>
<comment type="caution">
    <text evidence="1">The sequence shown here is derived from an EMBL/GenBank/DDBJ whole genome shotgun (WGS) entry which is preliminary data.</text>
</comment>
<accession>A0ABS4ECS4</accession>
<proteinExistence type="predicted"/>
<evidence type="ECO:0000313" key="2">
    <source>
        <dbReference type="Proteomes" id="UP000767291"/>
    </source>
</evidence>
<dbReference type="RefSeq" id="WP_209457123.1">
    <property type="nucleotide sequence ID" value="NZ_BAAACS010000004.1"/>
</dbReference>
<evidence type="ECO:0000313" key="1">
    <source>
        <dbReference type="EMBL" id="MBP1855714.1"/>
    </source>
</evidence>
<sequence>MNAGKTIALTAYDVLINPELLETMNKEHLNTLGGKKYESAISADVMPH</sequence>